<proteinExistence type="predicted"/>
<keyword evidence="3" id="KW-1185">Reference proteome</keyword>
<dbReference type="AlphaFoldDB" id="A0A402DLN8"/>
<evidence type="ECO:0000313" key="3">
    <source>
        <dbReference type="Proteomes" id="UP000289954"/>
    </source>
</evidence>
<name>A0A402DLN8_9CELL</name>
<feature type="compositionally biased region" description="Basic and acidic residues" evidence="1">
    <location>
        <begin position="191"/>
        <end position="207"/>
    </location>
</feature>
<accession>A0A402DLN8</accession>
<protein>
    <submittedName>
        <fullName evidence="2">Uncharacterized protein</fullName>
    </submittedName>
</protein>
<feature type="region of interest" description="Disordered" evidence="1">
    <location>
        <begin position="189"/>
        <end position="217"/>
    </location>
</feature>
<comment type="caution">
    <text evidence="2">The sequence shown here is derived from an EMBL/GenBank/DDBJ whole genome shotgun (WGS) entry which is preliminary data.</text>
</comment>
<dbReference type="EMBL" id="BIMR01000007">
    <property type="protein sequence ID" value="GCE75037.1"/>
    <property type="molecule type" value="Genomic_DNA"/>
</dbReference>
<organism evidence="2 3">
    <name type="scientific">Cellulomonas biazotea</name>
    <dbReference type="NCBI Taxonomy" id="1709"/>
    <lineage>
        <taxon>Bacteria</taxon>
        <taxon>Bacillati</taxon>
        <taxon>Actinomycetota</taxon>
        <taxon>Actinomycetes</taxon>
        <taxon>Micrococcales</taxon>
        <taxon>Cellulomonadaceae</taxon>
        <taxon>Cellulomonas</taxon>
    </lineage>
</organism>
<reference evidence="2 3" key="1">
    <citation type="submission" date="2019-01" db="EMBL/GenBank/DDBJ databases">
        <title>Draft genome sequence of Cellulomonas takizawaensis strain TKZ-21.</title>
        <authorList>
            <person name="Yamamura H."/>
            <person name="Hayashi T."/>
            <person name="Hamada M."/>
            <person name="Serisawa Y."/>
            <person name="Matsuyama K."/>
            <person name="Nakagawa Y."/>
            <person name="Otoguro M."/>
            <person name="Yanagida F."/>
            <person name="Hayakawa M."/>
        </authorList>
    </citation>
    <scope>NUCLEOTIDE SEQUENCE [LARGE SCALE GENOMIC DNA]</scope>
    <source>
        <strain evidence="2 3">NBRC12680</strain>
    </source>
</reference>
<gene>
    <name evidence="2" type="ORF">CBZ_00930</name>
</gene>
<sequence length="390" mass="40959">MTVRVLLDQSVGVHYGYMAIEPFGAGLTAELLQARGGQRNGLCGATFPGALSFVVGLHTGSVPVRIELHDDAPPPEPDWEDVVEASLTPVEGEPYALTSFGHAEPLDLPTDRSLRARWSAHGMDESHRGGPGEGEQPLDRYLLQLWPAPPAADTVVRWGSEAARYWHGVAERTPPPPTPEERARARIAQEASDRARDEAARRARLEREETDAWGGRPPSDDLRAWGWRARQLAGQDRDLVDAIAGLDPEQQRAVATWAATRACERAGILDRPGLATALADIARGATPAAPWTGFGEAWDALFPAEPDDEDGAGASGPVAAAVATISLGPAAAARTPLAPEAAAIDAVLAAADPHPGTAAAGAVDGLGSGALDRDACFAEALVVVRSLATR</sequence>
<evidence type="ECO:0000256" key="1">
    <source>
        <dbReference type="SAM" id="MobiDB-lite"/>
    </source>
</evidence>
<evidence type="ECO:0000313" key="2">
    <source>
        <dbReference type="EMBL" id="GCE75037.1"/>
    </source>
</evidence>
<dbReference type="Proteomes" id="UP000289954">
    <property type="component" value="Unassembled WGS sequence"/>
</dbReference>